<keyword evidence="2" id="KW-0560">Oxidoreductase</keyword>
<dbReference type="KEGG" id="twi:Thewi_0372"/>
<keyword evidence="4" id="KW-1185">Reference proteome</keyword>
<protein>
    <submittedName>
        <fullName evidence="3">Malate/L-lactate dehydrogenase</fullName>
    </submittedName>
</protein>
<evidence type="ECO:0000256" key="1">
    <source>
        <dbReference type="ARBA" id="ARBA00006056"/>
    </source>
</evidence>
<evidence type="ECO:0000313" key="3">
    <source>
        <dbReference type="EMBL" id="AEM77861.1"/>
    </source>
</evidence>
<evidence type="ECO:0000313" key="4">
    <source>
        <dbReference type="Proteomes" id="UP000008276"/>
    </source>
</evidence>
<gene>
    <name evidence="3" type="ORF">Thewi_0372</name>
</gene>
<dbReference type="PANTHER" id="PTHR11091">
    <property type="entry name" value="OXIDOREDUCTASE-RELATED"/>
    <property type="match status" value="1"/>
</dbReference>
<dbReference type="PANTHER" id="PTHR11091:SF0">
    <property type="entry name" value="MALATE DEHYDROGENASE"/>
    <property type="match status" value="1"/>
</dbReference>
<dbReference type="InterPro" id="IPR043143">
    <property type="entry name" value="Mal/L-sulf/L-lact_DH-like_NADP"/>
</dbReference>
<dbReference type="Pfam" id="PF02615">
    <property type="entry name" value="Ldh_2"/>
    <property type="match status" value="1"/>
</dbReference>
<evidence type="ECO:0000256" key="2">
    <source>
        <dbReference type="ARBA" id="ARBA00023002"/>
    </source>
</evidence>
<dbReference type="AlphaFoldDB" id="G2MUW0"/>
<dbReference type="Gene3D" id="3.30.1370.60">
    <property type="entry name" value="Hypothetical oxidoreductase yiak, domain 2"/>
    <property type="match status" value="1"/>
</dbReference>
<dbReference type="InterPro" id="IPR003767">
    <property type="entry name" value="Malate/L-lactate_DH-like"/>
</dbReference>
<dbReference type="Proteomes" id="UP000008276">
    <property type="component" value="Chromosome"/>
</dbReference>
<dbReference type="eggNOG" id="COG2055">
    <property type="taxonomic scope" value="Bacteria"/>
</dbReference>
<dbReference type="EMBL" id="CP002991">
    <property type="protein sequence ID" value="AEM77861.1"/>
    <property type="molecule type" value="Genomic_DNA"/>
</dbReference>
<dbReference type="InterPro" id="IPR043144">
    <property type="entry name" value="Mal/L-sulf/L-lact_DH-like_ah"/>
</dbReference>
<dbReference type="HOGENOM" id="CLU_040452_3_1_9"/>
<organism evidence="3 4">
    <name type="scientific">Thermoanaerobacter wiegelii Rt8.B1</name>
    <dbReference type="NCBI Taxonomy" id="697303"/>
    <lineage>
        <taxon>Bacteria</taxon>
        <taxon>Bacillati</taxon>
        <taxon>Bacillota</taxon>
        <taxon>Clostridia</taxon>
        <taxon>Thermoanaerobacterales</taxon>
        <taxon>Thermoanaerobacteraceae</taxon>
        <taxon>Thermoanaerobacter</taxon>
    </lineage>
</organism>
<dbReference type="Gene3D" id="1.10.1530.10">
    <property type="match status" value="1"/>
</dbReference>
<dbReference type="RefSeq" id="WP_014062221.1">
    <property type="nucleotide sequence ID" value="NC_015958.1"/>
</dbReference>
<dbReference type="SUPFAM" id="SSF89733">
    <property type="entry name" value="L-sulfolactate dehydrogenase-like"/>
    <property type="match status" value="1"/>
</dbReference>
<dbReference type="InterPro" id="IPR036111">
    <property type="entry name" value="Mal/L-sulfo/L-lacto_DH-like_sf"/>
</dbReference>
<dbReference type="STRING" id="697303.Thewi_0372"/>
<dbReference type="GO" id="GO:0016491">
    <property type="term" value="F:oxidoreductase activity"/>
    <property type="evidence" value="ECO:0007669"/>
    <property type="project" value="UniProtKB-KW"/>
</dbReference>
<comment type="similarity">
    <text evidence="1">Belongs to the LDH2/MDH2 oxidoreductase family.</text>
</comment>
<accession>G2MUW0</accession>
<name>G2MUW0_9THEO</name>
<proteinExistence type="inferred from homology"/>
<reference evidence="3 4" key="1">
    <citation type="submission" date="2011-08" db="EMBL/GenBank/DDBJ databases">
        <title>Complete sequence of Thermoanaerobacter wiegelii Rt8.B1.</title>
        <authorList>
            <consortium name="US DOE Joint Genome Institute"/>
            <person name="Lucas S."/>
            <person name="Han J."/>
            <person name="Lapidus A."/>
            <person name="Cheng J.-F."/>
            <person name="Goodwin L."/>
            <person name="Pitluck S."/>
            <person name="Peters L."/>
            <person name="Mikhailova N."/>
            <person name="Zeytun A."/>
            <person name="Daligault H."/>
            <person name="Detter J.C."/>
            <person name="Han C."/>
            <person name="Tapia R."/>
            <person name="Land M."/>
            <person name="Hauser L."/>
            <person name="Kyrpides N."/>
            <person name="Ivanova N."/>
            <person name="Pagani I."/>
            <person name="Hemme C."/>
            <person name="Woyke T."/>
        </authorList>
    </citation>
    <scope>NUCLEOTIDE SEQUENCE [LARGE SCALE GENOMIC DNA]</scope>
    <source>
        <strain evidence="3 4">Rt8.B1</strain>
    </source>
</reference>
<sequence>MIKIKVEKLKKIVQEILRGYDILPADAEEIANHLIKANIMGMDSHGVMRLPYYLEEVKKGNINKLPTFKTKRIGDFTIIDGDKGFGQIVARYATEHAITSAKGKGISVVGAKNLSHVGMLGYYTLMIAEHGMIGFATTNTDPAIAPVGSRKAALGTNPISIAIPTGNSPILLDMALSVASGGKILFAKKHNEKIPIGWALDAEGNPTQDPNEALNGTLLPIGMHKGYGLALIIDIICGILIGGGYGLELQPGWASQGGLMVMAIDIELIKPLKEFYIEIQRYLEIIKGLPTAPGYNRIMIPGEDLFEKIENNKEDIQLDDETYKLLLQLAEEGGIKISDE</sequence>